<dbReference type="AlphaFoldDB" id="A0A0H3YK49"/>
<dbReference type="EMBL" id="KT163523">
    <property type="protein sequence ID" value="AKN21473.1"/>
    <property type="molecule type" value="mRNA"/>
</dbReference>
<evidence type="ECO:0000256" key="6">
    <source>
        <dbReference type="ARBA" id="ARBA00023136"/>
    </source>
</evidence>
<protein>
    <submittedName>
        <fullName evidence="8">Slc10a-6</fullName>
    </submittedName>
</protein>
<evidence type="ECO:0000256" key="7">
    <source>
        <dbReference type="SAM" id="Phobius"/>
    </source>
</evidence>
<keyword evidence="6 7" id="KW-0472">Membrane</keyword>
<evidence type="ECO:0000256" key="2">
    <source>
        <dbReference type="ARBA" id="ARBA00006528"/>
    </source>
</evidence>
<organism evidence="8">
    <name type="scientific">Schmidtea mediterranea</name>
    <name type="common">Freshwater planarian flatworm</name>
    <dbReference type="NCBI Taxonomy" id="79327"/>
    <lineage>
        <taxon>Eukaryota</taxon>
        <taxon>Metazoa</taxon>
        <taxon>Spiralia</taxon>
        <taxon>Lophotrochozoa</taxon>
        <taxon>Platyhelminthes</taxon>
        <taxon>Rhabditophora</taxon>
        <taxon>Seriata</taxon>
        <taxon>Tricladida</taxon>
        <taxon>Continenticola</taxon>
        <taxon>Geoplanoidea</taxon>
        <taxon>Dugesiidae</taxon>
        <taxon>Schmidtea</taxon>
    </lineage>
</organism>
<feature type="transmembrane region" description="Helical" evidence="7">
    <location>
        <begin position="280"/>
        <end position="301"/>
    </location>
</feature>
<keyword evidence="4" id="KW-0769">Symport</keyword>
<dbReference type="GO" id="GO:0016020">
    <property type="term" value="C:membrane"/>
    <property type="evidence" value="ECO:0007669"/>
    <property type="project" value="UniProtKB-SubCell"/>
</dbReference>
<dbReference type="GO" id="GO:0015293">
    <property type="term" value="F:symporter activity"/>
    <property type="evidence" value="ECO:0007669"/>
    <property type="project" value="UniProtKB-KW"/>
</dbReference>
<keyword evidence="5 7" id="KW-1133">Transmembrane helix</keyword>
<feature type="transmembrane region" description="Helical" evidence="7">
    <location>
        <begin position="432"/>
        <end position="454"/>
    </location>
</feature>
<evidence type="ECO:0000256" key="1">
    <source>
        <dbReference type="ARBA" id="ARBA00004141"/>
    </source>
</evidence>
<accession>A0A0H3YK49</accession>
<dbReference type="InterPro" id="IPR038770">
    <property type="entry name" value="Na+/solute_symporter_sf"/>
</dbReference>
<dbReference type="InterPro" id="IPR004710">
    <property type="entry name" value="Bilac:Na_transpt"/>
</dbReference>
<dbReference type="PANTHER" id="PTHR10361:SF28">
    <property type="entry name" value="P3 PROTEIN-RELATED"/>
    <property type="match status" value="1"/>
</dbReference>
<proteinExistence type="evidence at transcript level"/>
<dbReference type="InterPro" id="IPR002657">
    <property type="entry name" value="BilAc:Na_symport/Acr3"/>
</dbReference>
<feature type="transmembrane region" description="Helical" evidence="7">
    <location>
        <begin position="307"/>
        <end position="327"/>
    </location>
</feature>
<evidence type="ECO:0000256" key="3">
    <source>
        <dbReference type="ARBA" id="ARBA00022692"/>
    </source>
</evidence>
<name>A0A0H3YK49_SCHMD</name>
<feature type="transmembrane region" description="Helical" evidence="7">
    <location>
        <begin position="185"/>
        <end position="206"/>
    </location>
</feature>
<dbReference type="OrthoDB" id="203097at2759"/>
<dbReference type="Pfam" id="PF01758">
    <property type="entry name" value="SBF"/>
    <property type="match status" value="1"/>
</dbReference>
<keyword evidence="4" id="KW-0813">Transport</keyword>
<feature type="transmembrane region" description="Helical" evidence="7">
    <location>
        <begin position="339"/>
        <end position="361"/>
    </location>
</feature>
<feature type="transmembrane region" description="Helical" evidence="7">
    <location>
        <begin position="218"/>
        <end position="239"/>
    </location>
</feature>
<feature type="transmembrane region" description="Helical" evidence="7">
    <location>
        <begin position="245"/>
        <end position="268"/>
    </location>
</feature>
<gene>
    <name evidence="8" type="primary">slc10a-6</name>
</gene>
<reference evidence="8" key="1">
    <citation type="journal article" date="2015" name="Elife">
        <title>Stem cells and fluid flow drive cyst formation in an invertebrate excretory organ.</title>
        <authorList>
            <person name="Thi-Kim Vu H."/>
            <person name="Rink J.C."/>
            <person name="McKinney S.A."/>
            <person name="McClain M."/>
            <person name="Lakshmanaperumal N."/>
            <person name="Alexander R."/>
            <person name="Sanchez Alvarado A."/>
        </authorList>
    </citation>
    <scope>NUCLEOTIDE SEQUENCE</scope>
</reference>
<dbReference type="Gene3D" id="1.20.1530.20">
    <property type="match status" value="1"/>
</dbReference>
<evidence type="ECO:0000256" key="4">
    <source>
        <dbReference type="ARBA" id="ARBA00022847"/>
    </source>
</evidence>
<evidence type="ECO:0000256" key="5">
    <source>
        <dbReference type="ARBA" id="ARBA00022989"/>
    </source>
</evidence>
<feature type="transmembrane region" description="Helical" evidence="7">
    <location>
        <begin position="373"/>
        <end position="395"/>
    </location>
</feature>
<dbReference type="PANTHER" id="PTHR10361">
    <property type="entry name" value="SODIUM-BILE ACID COTRANSPORTER"/>
    <property type="match status" value="1"/>
</dbReference>
<evidence type="ECO:0000313" key="8">
    <source>
        <dbReference type="EMBL" id="AKN21473.1"/>
    </source>
</evidence>
<comment type="subcellular location">
    <subcellularLocation>
        <location evidence="1">Membrane</location>
        <topology evidence="1">Multi-pass membrane protein</topology>
    </subcellularLocation>
</comment>
<sequence>MWSETYYQMLILFGKFIFTFGEQKVLFDIHSCKFVVTPQTVPSLQEGNNTKLTINCSCFISNPSLFRKTFTPPKGVISISIYTYNKHVILPSLKNYRSHHPEKLKACQISQWCSILSFDYHDQTFFFIHANQVGVASIVIEIKQRKNSQIIVHPFNIDSPKDILKRQFVVKVIRNYKLFHSVFDYSATFIASLTVFSVGCCTDITFIKLNIANPKAVLISLFCQHLLMPLITMAIGAMLRLPTQLAYGLCAMSAIPGGGLAHLIVVLIQGDRSLSTTISLLNSILGVLFLSLWLVVFSWMYEMTTRIEYIVIWVAPGVFAHASGFFLRKFQPEIAQAILTWFSRPILLLSAILLITLGVYVNHYAFHYIDYQVVSALCLIIFGGYCIGGIAGFIFKESTVSLKTIAAENSVFNCLLVIPALRGALLEPDGDLAATIPLWGVFFTPAPIILYFIVHKIKLWSIQFVERRKRKQSQHFSIVSSLAKMAEGMSAVPAPVSINTSVQNVSVTDRTTSL</sequence>
<keyword evidence="3 7" id="KW-0812">Transmembrane</keyword>
<comment type="similarity">
    <text evidence="2">Belongs to the bile acid:sodium symporter (BASS) (TC 2.A.28) family.</text>
</comment>